<proteinExistence type="inferred from homology"/>
<evidence type="ECO:0000259" key="7">
    <source>
        <dbReference type="Pfam" id="PF10277"/>
    </source>
</evidence>
<keyword evidence="5 6" id="KW-0472">Membrane</keyword>
<comment type="subcellular location">
    <subcellularLocation>
        <location evidence="1">Endomembrane system</location>
        <topology evidence="1">Multi-pass membrane protein</topology>
    </subcellularLocation>
</comment>
<protein>
    <recommendedName>
        <fullName evidence="7">CWH43-like N-terminal domain-containing protein</fullName>
    </recommendedName>
</protein>
<dbReference type="InterPro" id="IPR019402">
    <property type="entry name" value="CWH43_N"/>
</dbReference>
<dbReference type="AlphaFoldDB" id="A0A9P0DTB8"/>
<dbReference type="PANTHER" id="PTHR21324:SF2">
    <property type="entry name" value="EG:22E5.9 PROTEIN"/>
    <property type="match status" value="1"/>
</dbReference>
<dbReference type="OrthoDB" id="191706at2759"/>
<organism evidence="8 9">
    <name type="scientific">Phaedon cochleariae</name>
    <name type="common">Mustard beetle</name>
    <dbReference type="NCBI Taxonomy" id="80249"/>
    <lineage>
        <taxon>Eukaryota</taxon>
        <taxon>Metazoa</taxon>
        <taxon>Ecdysozoa</taxon>
        <taxon>Arthropoda</taxon>
        <taxon>Hexapoda</taxon>
        <taxon>Insecta</taxon>
        <taxon>Pterygota</taxon>
        <taxon>Neoptera</taxon>
        <taxon>Endopterygota</taxon>
        <taxon>Coleoptera</taxon>
        <taxon>Polyphaga</taxon>
        <taxon>Cucujiformia</taxon>
        <taxon>Chrysomeloidea</taxon>
        <taxon>Chrysomelidae</taxon>
        <taxon>Chrysomelinae</taxon>
        <taxon>Chrysomelini</taxon>
        <taxon>Phaedon</taxon>
    </lineage>
</organism>
<evidence type="ECO:0000256" key="5">
    <source>
        <dbReference type="ARBA" id="ARBA00023136"/>
    </source>
</evidence>
<evidence type="ECO:0000256" key="1">
    <source>
        <dbReference type="ARBA" id="ARBA00004127"/>
    </source>
</evidence>
<comment type="similarity">
    <text evidence="2">Belongs to the DRAM/TMEM150 family.</text>
</comment>
<feature type="transmembrane region" description="Helical" evidence="6">
    <location>
        <begin position="165"/>
        <end position="188"/>
    </location>
</feature>
<keyword evidence="4 6" id="KW-1133">Transmembrane helix</keyword>
<dbReference type="Pfam" id="PF10277">
    <property type="entry name" value="Frag1"/>
    <property type="match status" value="1"/>
</dbReference>
<sequence>MRSREAEEMILTKAYLIPVIFGLWLPITFIITYVIAVLKDHVKPILPYISDTGGRAPESSIFGVALTIAGVLMIMTVYIRFRQVKNLVEERDLGVVTSRLNNSGLYMGVLATFGCLITANFQVTNALPVHIFGAMMCFGLLIVFQIVQVIISFRMYPTFGSKAVNIIRLIFALMSSIGLGISNIAGIISLMESEGGDMMKWTKDEKGYFMHLTSVIVEYIVLFSTIFFITTFTGEFKMVHFQEPVLIVSYVPNGLERKICTKQGGT</sequence>
<evidence type="ECO:0000256" key="6">
    <source>
        <dbReference type="SAM" id="Phobius"/>
    </source>
</evidence>
<feature type="transmembrane region" description="Helical" evidence="6">
    <location>
        <begin position="131"/>
        <end position="153"/>
    </location>
</feature>
<dbReference type="InterPro" id="IPR050911">
    <property type="entry name" value="DRAM/TMEM150_Autophagy_Mod"/>
</dbReference>
<keyword evidence="9" id="KW-1185">Reference proteome</keyword>
<feature type="transmembrane region" description="Helical" evidence="6">
    <location>
        <begin position="100"/>
        <end position="119"/>
    </location>
</feature>
<evidence type="ECO:0000256" key="3">
    <source>
        <dbReference type="ARBA" id="ARBA00022692"/>
    </source>
</evidence>
<evidence type="ECO:0000313" key="9">
    <source>
        <dbReference type="Proteomes" id="UP001153737"/>
    </source>
</evidence>
<evidence type="ECO:0000313" key="8">
    <source>
        <dbReference type="EMBL" id="CAH1175894.1"/>
    </source>
</evidence>
<dbReference type="PANTHER" id="PTHR21324">
    <property type="entry name" value="FASTING-INDUCIBLE INTEGRAL MEMBRANE PROTEIN TM6P1-RELATED"/>
    <property type="match status" value="1"/>
</dbReference>
<feature type="transmembrane region" description="Helical" evidence="6">
    <location>
        <begin position="12"/>
        <end position="39"/>
    </location>
</feature>
<accession>A0A9P0DTB8</accession>
<gene>
    <name evidence="8" type="ORF">PHAECO_LOCUS10817</name>
</gene>
<evidence type="ECO:0000256" key="4">
    <source>
        <dbReference type="ARBA" id="ARBA00022989"/>
    </source>
</evidence>
<evidence type="ECO:0000256" key="2">
    <source>
        <dbReference type="ARBA" id="ARBA00006565"/>
    </source>
</evidence>
<feature type="domain" description="CWH43-like N-terminal" evidence="7">
    <location>
        <begin position="15"/>
        <end position="238"/>
    </location>
</feature>
<dbReference type="Proteomes" id="UP001153737">
    <property type="component" value="Chromosome 7"/>
</dbReference>
<keyword evidence="3 6" id="KW-0812">Transmembrane</keyword>
<dbReference type="EMBL" id="OU896713">
    <property type="protein sequence ID" value="CAH1175894.1"/>
    <property type="molecule type" value="Genomic_DNA"/>
</dbReference>
<dbReference type="GO" id="GO:0012505">
    <property type="term" value="C:endomembrane system"/>
    <property type="evidence" value="ECO:0007669"/>
    <property type="project" value="UniProtKB-SubCell"/>
</dbReference>
<name>A0A9P0DTB8_PHACE</name>
<feature type="transmembrane region" description="Helical" evidence="6">
    <location>
        <begin position="59"/>
        <end position="79"/>
    </location>
</feature>
<feature type="transmembrane region" description="Helical" evidence="6">
    <location>
        <begin position="208"/>
        <end position="229"/>
    </location>
</feature>
<reference evidence="8" key="1">
    <citation type="submission" date="2022-01" db="EMBL/GenBank/DDBJ databases">
        <authorList>
            <person name="King R."/>
        </authorList>
    </citation>
    <scope>NUCLEOTIDE SEQUENCE</scope>
</reference>
<reference evidence="8" key="2">
    <citation type="submission" date="2022-10" db="EMBL/GenBank/DDBJ databases">
        <authorList>
            <consortium name="ENA_rothamsted_submissions"/>
            <consortium name="culmorum"/>
            <person name="King R."/>
        </authorList>
    </citation>
    <scope>NUCLEOTIDE SEQUENCE</scope>
</reference>